<dbReference type="PROSITE" id="PS50003">
    <property type="entry name" value="PH_DOMAIN"/>
    <property type="match status" value="1"/>
</dbReference>
<proteinExistence type="inferred from homology"/>
<evidence type="ECO:0000256" key="3">
    <source>
        <dbReference type="ARBA" id="ARBA00022527"/>
    </source>
</evidence>
<evidence type="ECO:0000259" key="12">
    <source>
        <dbReference type="PROSITE" id="PS51285"/>
    </source>
</evidence>
<dbReference type="SUPFAM" id="SSF56112">
    <property type="entry name" value="Protein kinase-like (PK-like)"/>
    <property type="match status" value="1"/>
</dbReference>
<dbReference type="InterPro" id="IPR017892">
    <property type="entry name" value="Pkinase_C"/>
</dbReference>
<dbReference type="GO" id="GO:0004674">
    <property type="term" value="F:protein serine/threonine kinase activity"/>
    <property type="evidence" value="ECO:0007669"/>
    <property type="project" value="UniProtKB-KW"/>
</dbReference>
<keyword evidence="3" id="KW-0723">Serine/threonine-protein kinase</keyword>
<evidence type="ECO:0000256" key="5">
    <source>
        <dbReference type="ARBA" id="ARBA00022679"/>
    </source>
</evidence>
<evidence type="ECO:0000256" key="8">
    <source>
        <dbReference type="ARBA" id="ARBA00022840"/>
    </source>
</evidence>
<dbReference type="FunFam" id="1.10.510.10:FF:000512">
    <property type="entry name" value="AKT serine/threonine kinase 1"/>
    <property type="match status" value="1"/>
</dbReference>
<dbReference type="Pfam" id="PF00069">
    <property type="entry name" value="Pkinase"/>
    <property type="match status" value="2"/>
</dbReference>
<dbReference type="FunFam" id="1.10.510.10:FF:000561">
    <property type="entry name" value="AKT serine/threonine kinase 1"/>
    <property type="match status" value="1"/>
</dbReference>
<sequence>MNEVSVIKEGWLHKRGEYIKTWRPRYFLLKSDGSFIGYKERPEAPDQTSPPLNNFSVAECQLMKTERPRPNTFVIRCLQWTTVIERTFHVDSPDEREEWMRAIQMVANSLKQRGPGEDPMDYKCGSHGCSGPGVGAAMDRAATTMNDFDYLKLLGKGTFGKVILVREKATGRYYAMKILRKEVIIAKDEVAHTVTESRVLQNTRHPFLTALKYAFQTHDRLCFVMEYANGGELFFHLSRERVFTEERARFYGAEIVSALEYLHSRDVVYRDIKVLEDNDYGRAVDWWGLGVVMYEMMCGRLPFYNQDHERLFELILMEEIRFPRTLGPEAKSLLAGLLKKDPKQRLGGGPSDAKEVMEHRFFLSINWQDVVQKKLLPPFKPQVTSEVDTRYFDDEFTAQSITITPPDRYDSLGSLELDQRTHFPQFSYSASIRE</sequence>
<dbReference type="InterPro" id="IPR000719">
    <property type="entry name" value="Prot_kinase_dom"/>
</dbReference>
<keyword evidence="7" id="KW-0418">Kinase</keyword>
<dbReference type="InterPro" id="IPR011009">
    <property type="entry name" value="Kinase-like_dom_sf"/>
</dbReference>
<evidence type="ECO:0000256" key="7">
    <source>
        <dbReference type="ARBA" id="ARBA00022777"/>
    </source>
</evidence>
<feature type="domain" description="PH" evidence="10">
    <location>
        <begin position="5"/>
        <end position="108"/>
    </location>
</feature>
<dbReference type="InterPro" id="IPR000961">
    <property type="entry name" value="AGC-kinase_C"/>
</dbReference>
<keyword evidence="14" id="KW-1185">Reference proteome</keyword>
<evidence type="ECO:0000256" key="6">
    <source>
        <dbReference type="ARBA" id="ARBA00022741"/>
    </source>
</evidence>
<dbReference type="EC" id="2.7.11.1" evidence="2"/>
<protein>
    <recommendedName>
        <fullName evidence="2">non-specific serine/threonine protein kinase</fullName>
        <ecNumber evidence="2">2.7.11.1</ecNumber>
    </recommendedName>
</protein>
<dbReference type="FunFam" id="2.30.29.30:FF:000027">
    <property type="entry name" value="Non-specific serine/threonine protein kinase"/>
    <property type="match status" value="1"/>
</dbReference>
<reference evidence="13" key="1">
    <citation type="submission" date="2025-08" db="UniProtKB">
        <authorList>
            <consortium name="Ensembl"/>
        </authorList>
    </citation>
    <scope>IDENTIFICATION</scope>
</reference>
<keyword evidence="4" id="KW-0597">Phosphoprotein</keyword>
<dbReference type="AlphaFoldDB" id="A0A8C9NZB6"/>
<evidence type="ECO:0000259" key="11">
    <source>
        <dbReference type="PROSITE" id="PS50011"/>
    </source>
</evidence>
<dbReference type="GO" id="GO:0005524">
    <property type="term" value="F:ATP binding"/>
    <property type="evidence" value="ECO:0007669"/>
    <property type="project" value="UniProtKB-UniRule"/>
</dbReference>
<keyword evidence="5" id="KW-0808">Transferase</keyword>
<dbReference type="PANTHER" id="PTHR24351">
    <property type="entry name" value="RIBOSOMAL PROTEIN S6 KINASE"/>
    <property type="match status" value="1"/>
</dbReference>
<organism evidence="13 14">
    <name type="scientific">Spermophilus dauricus</name>
    <name type="common">Daurian ground squirrel</name>
    <dbReference type="NCBI Taxonomy" id="99837"/>
    <lineage>
        <taxon>Eukaryota</taxon>
        <taxon>Metazoa</taxon>
        <taxon>Chordata</taxon>
        <taxon>Craniata</taxon>
        <taxon>Vertebrata</taxon>
        <taxon>Euteleostomi</taxon>
        <taxon>Mammalia</taxon>
        <taxon>Eutheria</taxon>
        <taxon>Euarchontoglires</taxon>
        <taxon>Glires</taxon>
        <taxon>Rodentia</taxon>
        <taxon>Sciuromorpha</taxon>
        <taxon>Sciuridae</taxon>
        <taxon>Xerinae</taxon>
        <taxon>Marmotini</taxon>
        <taxon>Spermophilus</taxon>
    </lineage>
</organism>
<keyword evidence="8 9" id="KW-0067">ATP-binding</keyword>
<dbReference type="InterPro" id="IPR017441">
    <property type="entry name" value="Protein_kinase_ATP_BS"/>
</dbReference>
<feature type="domain" description="Protein kinase" evidence="11">
    <location>
        <begin position="148"/>
        <end position="362"/>
    </location>
</feature>
<dbReference type="SMART" id="SM00133">
    <property type="entry name" value="S_TK_X"/>
    <property type="match status" value="1"/>
</dbReference>
<dbReference type="Pfam" id="PF00169">
    <property type="entry name" value="PH"/>
    <property type="match status" value="1"/>
</dbReference>
<dbReference type="FunFam" id="3.30.200.20:FF:000838">
    <property type="entry name" value="Non-specific serine/threonine protein kinase"/>
    <property type="match status" value="1"/>
</dbReference>
<dbReference type="Gene3D" id="2.30.29.30">
    <property type="entry name" value="Pleckstrin-homology domain (PH domain)/Phosphotyrosine-binding domain (PTB)"/>
    <property type="match status" value="1"/>
</dbReference>
<dbReference type="Ensembl" id="ENSSDAT00000001080.1">
    <property type="protein sequence ID" value="ENSSDAP00000000929.1"/>
    <property type="gene ID" value="ENSSDAG00000000714.1"/>
</dbReference>
<reference evidence="13" key="2">
    <citation type="submission" date="2025-09" db="UniProtKB">
        <authorList>
            <consortium name="Ensembl"/>
        </authorList>
    </citation>
    <scope>IDENTIFICATION</scope>
</reference>
<dbReference type="CDD" id="cd01241">
    <property type="entry name" value="PH_PKB"/>
    <property type="match status" value="1"/>
</dbReference>
<evidence type="ECO:0000256" key="9">
    <source>
        <dbReference type="PROSITE-ProRule" id="PRU10141"/>
    </source>
</evidence>
<dbReference type="InterPro" id="IPR001849">
    <property type="entry name" value="PH_domain"/>
</dbReference>
<dbReference type="InterPro" id="IPR011993">
    <property type="entry name" value="PH-like_dom_sf"/>
</dbReference>
<dbReference type="SUPFAM" id="SSF50729">
    <property type="entry name" value="PH domain-like"/>
    <property type="match status" value="1"/>
</dbReference>
<feature type="domain" description="AGC-kinase C-terminal" evidence="12">
    <location>
        <begin position="363"/>
        <end position="434"/>
    </location>
</feature>
<evidence type="ECO:0000256" key="4">
    <source>
        <dbReference type="ARBA" id="ARBA00022553"/>
    </source>
</evidence>
<dbReference type="Proteomes" id="UP000694422">
    <property type="component" value="Unplaced"/>
</dbReference>
<dbReference type="PROSITE" id="PS51285">
    <property type="entry name" value="AGC_KINASE_CTER"/>
    <property type="match status" value="1"/>
</dbReference>
<dbReference type="Gene3D" id="3.30.200.20">
    <property type="entry name" value="Phosphorylase Kinase, domain 1"/>
    <property type="match status" value="2"/>
</dbReference>
<keyword evidence="6 9" id="KW-0547">Nucleotide-binding</keyword>
<comment type="similarity">
    <text evidence="1">Belongs to the protein kinase superfamily. AGC Ser/Thr protein kinase family. RAC subfamily.</text>
</comment>
<evidence type="ECO:0000313" key="13">
    <source>
        <dbReference type="Ensembl" id="ENSSDAP00000000929.1"/>
    </source>
</evidence>
<name>A0A8C9NZB6_SPEDA</name>
<dbReference type="PROSITE" id="PS50011">
    <property type="entry name" value="PROTEIN_KINASE_DOM"/>
    <property type="match status" value="1"/>
</dbReference>
<dbReference type="InterPro" id="IPR039026">
    <property type="entry name" value="PH_PKB"/>
</dbReference>
<dbReference type="SMART" id="SM00233">
    <property type="entry name" value="PH"/>
    <property type="match status" value="1"/>
</dbReference>
<dbReference type="Pfam" id="PF00433">
    <property type="entry name" value="Pkinase_C"/>
    <property type="match status" value="1"/>
</dbReference>
<evidence type="ECO:0000256" key="2">
    <source>
        <dbReference type="ARBA" id="ARBA00012513"/>
    </source>
</evidence>
<accession>A0A8C9NZB6</accession>
<dbReference type="PROSITE" id="PS00107">
    <property type="entry name" value="PROTEIN_KINASE_ATP"/>
    <property type="match status" value="1"/>
</dbReference>
<evidence type="ECO:0000313" key="14">
    <source>
        <dbReference type="Proteomes" id="UP000694422"/>
    </source>
</evidence>
<evidence type="ECO:0000256" key="1">
    <source>
        <dbReference type="ARBA" id="ARBA00006935"/>
    </source>
</evidence>
<feature type="binding site" evidence="9">
    <location>
        <position position="187"/>
    </location>
    <ligand>
        <name>ATP</name>
        <dbReference type="ChEBI" id="CHEBI:30616"/>
    </ligand>
</feature>
<evidence type="ECO:0000259" key="10">
    <source>
        <dbReference type="PROSITE" id="PS50003"/>
    </source>
</evidence>
<dbReference type="Gene3D" id="1.10.510.10">
    <property type="entry name" value="Transferase(Phosphotransferase) domain 1"/>
    <property type="match status" value="2"/>
</dbReference>